<dbReference type="EMBL" id="JBEUOH010000020">
    <property type="protein sequence ID" value="KAL0868934.1"/>
    <property type="molecule type" value="Genomic_DNA"/>
</dbReference>
<keyword evidence="3" id="KW-1185">Reference proteome</keyword>
<evidence type="ECO:0000313" key="3">
    <source>
        <dbReference type="Proteomes" id="UP001549920"/>
    </source>
</evidence>
<evidence type="ECO:0000256" key="1">
    <source>
        <dbReference type="SAM" id="SignalP"/>
    </source>
</evidence>
<gene>
    <name evidence="2" type="ORF">ABMA27_007262</name>
</gene>
<feature type="chain" id="PRO_5045320039" evidence="1">
    <location>
        <begin position="19"/>
        <end position="230"/>
    </location>
</feature>
<keyword evidence="1" id="KW-0732">Signal</keyword>
<evidence type="ECO:0000313" key="2">
    <source>
        <dbReference type="EMBL" id="KAL0868934.1"/>
    </source>
</evidence>
<proteinExistence type="predicted"/>
<name>A0ABR3HET9_LOXSC</name>
<protein>
    <submittedName>
        <fullName evidence="2">Uncharacterized protein</fullName>
    </submittedName>
</protein>
<sequence>MNCIIVLLLFVQSAVVYTQTTRRASLLEYRAYMINVIEKTVQDIEDFQWCNLKVPDFTQDLEYNIFGRNIRGTVTYKNGYVVTIQHLDVTQASVQQVWQWRTVDRVGQVDVRGQMRLHDVVLGFDVEAVIDDRERRYSSTFTHRLLSFDFSILKHMPTQNITVTVRGTQPRSNNRMSYMPTDDDSDLLGASFDPDSTRPAVLSWASDIFTPIARNVVTTKVDFPEVCYNC</sequence>
<reference evidence="2 3" key="1">
    <citation type="submission" date="2024-06" db="EMBL/GenBank/DDBJ databases">
        <title>A chromosome-level genome assembly of beet webworm, Loxostege sticticalis.</title>
        <authorList>
            <person name="Zhang Y."/>
        </authorList>
    </citation>
    <scope>NUCLEOTIDE SEQUENCE [LARGE SCALE GENOMIC DNA]</scope>
    <source>
        <strain evidence="2">AQ026</strain>
        <tissue evidence="2">Whole body</tissue>
    </source>
</reference>
<organism evidence="2 3">
    <name type="scientific">Loxostege sticticalis</name>
    <name type="common">Beet webworm moth</name>
    <dbReference type="NCBI Taxonomy" id="481309"/>
    <lineage>
        <taxon>Eukaryota</taxon>
        <taxon>Metazoa</taxon>
        <taxon>Ecdysozoa</taxon>
        <taxon>Arthropoda</taxon>
        <taxon>Hexapoda</taxon>
        <taxon>Insecta</taxon>
        <taxon>Pterygota</taxon>
        <taxon>Neoptera</taxon>
        <taxon>Endopterygota</taxon>
        <taxon>Lepidoptera</taxon>
        <taxon>Glossata</taxon>
        <taxon>Ditrysia</taxon>
        <taxon>Pyraloidea</taxon>
        <taxon>Crambidae</taxon>
        <taxon>Pyraustinae</taxon>
        <taxon>Loxostege</taxon>
    </lineage>
</organism>
<feature type="signal peptide" evidence="1">
    <location>
        <begin position="1"/>
        <end position="18"/>
    </location>
</feature>
<comment type="caution">
    <text evidence="2">The sequence shown here is derived from an EMBL/GenBank/DDBJ whole genome shotgun (WGS) entry which is preliminary data.</text>
</comment>
<accession>A0ABR3HET9</accession>
<dbReference type="Proteomes" id="UP001549920">
    <property type="component" value="Unassembled WGS sequence"/>
</dbReference>